<protein>
    <submittedName>
        <fullName evidence="1">Extradiol aromatic ring-opening dioxygenase</fullName>
    </submittedName>
</protein>
<evidence type="ECO:0000313" key="1">
    <source>
        <dbReference type="EMBL" id="KAI6089452.1"/>
    </source>
</evidence>
<name>A0ACC0D9W9_9PEZI</name>
<dbReference type="EMBL" id="MU394295">
    <property type="protein sequence ID" value="KAI6089452.1"/>
    <property type="molecule type" value="Genomic_DNA"/>
</dbReference>
<comment type="caution">
    <text evidence="1">The sequence shown here is derived from an EMBL/GenBank/DDBJ whole genome shotgun (WGS) entry which is preliminary data.</text>
</comment>
<dbReference type="Proteomes" id="UP001497680">
    <property type="component" value="Unassembled WGS sequence"/>
</dbReference>
<reference evidence="1 2" key="1">
    <citation type="journal article" date="2022" name="New Phytol.">
        <title>Ecological generalism drives hyperdiversity of secondary metabolite gene clusters in xylarialean endophytes.</title>
        <authorList>
            <person name="Franco M.E.E."/>
            <person name="Wisecaver J.H."/>
            <person name="Arnold A.E."/>
            <person name="Ju Y.M."/>
            <person name="Slot J.C."/>
            <person name="Ahrendt S."/>
            <person name="Moore L.P."/>
            <person name="Eastman K.E."/>
            <person name="Scott K."/>
            <person name="Konkel Z."/>
            <person name="Mondo S.J."/>
            <person name="Kuo A."/>
            <person name="Hayes R.D."/>
            <person name="Haridas S."/>
            <person name="Andreopoulos B."/>
            <person name="Riley R."/>
            <person name="LaButti K."/>
            <person name="Pangilinan J."/>
            <person name="Lipzen A."/>
            <person name="Amirebrahimi M."/>
            <person name="Yan J."/>
            <person name="Adam C."/>
            <person name="Keymanesh K."/>
            <person name="Ng V."/>
            <person name="Louie K."/>
            <person name="Northen T."/>
            <person name="Drula E."/>
            <person name="Henrissat B."/>
            <person name="Hsieh H.M."/>
            <person name="Youens-Clark K."/>
            <person name="Lutzoni F."/>
            <person name="Miadlikowska J."/>
            <person name="Eastwood D.C."/>
            <person name="Hamelin R.C."/>
            <person name="Grigoriev I.V."/>
            <person name="U'Ren J.M."/>
        </authorList>
    </citation>
    <scope>NUCLEOTIDE SEQUENCE [LARGE SCALE GENOMIC DNA]</scope>
    <source>
        <strain evidence="1 2">ER1909</strain>
    </source>
</reference>
<proteinExistence type="predicted"/>
<keyword evidence="1" id="KW-0560">Oxidoreductase</keyword>
<keyword evidence="1" id="KW-0223">Dioxygenase</keyword>
<evidence type="ECO:0000313" key="2">
    <source>
        <dbReference type="Proteomes" id="UP001497680"/>
    </source>
</evidence>
<sequence>MPSAVTPTRPLPVYFIGHAGVGLLFNDSPQNRIVQSNLRAIGEEIRAITPRPKAILTFSGHFEAGEIHGPGVIEVNVKKETYIQHDFVNDFHNTKPFVYEYEWPHQDAPDLALDVWKHLVGQGIKAKRVERGVDHGVWVPFKLMFPPEAPLDIPIVQVSTFHGYDLESQISLGEAVASLRNEGYLIIASGMAVHSFASIGEIQAAPSDAAREAARQKVLAESRTFDTHLRAAVAHRRAVERKKALLELEGLPEFRRSHPTVEHFTPLLVAAGAAGDAQKDGDGEGGRPLGEDVVEAGMSYLNVRWD</sequence>
<accession>A0ACC0D9W9</accession>
<gene>
    <name evidence="1" type="ORF">F4821DRAFT_56373</name>
</gene>
<organism evidence="1 2">
    <name type="scientific">Hypoxylon rubiginosum</name>
    <dbReference type="NCBI Taxonomy" id="110542"/>
    <lineage>
        <taxon>Eukaryota</taxon>
        <taxon>Fungi</taxon>
        <taxon>Dikarya</taxon>
        <taxon>Ascomycota</taxon>
        <taxon>Pezizomycotina</taxon>
        <taxon>Sordariomycetes</taxon>
        <taxon>Xylariomycetidae</taxon>
        <taxon>Xylariales</taxon>
        <taxon>Hypoxylaceae</taxon>
        <taxon>Hypoxylon</taxon>
    </lineage>
</organism>
<keyword evidence="2" id="KW-1185">Reference proteome</keyword>